<protein>
    <recommendedName>
        <fullName evidence="4">DUF4168 domain-containing protein</fullName>
    </recommendedName>
</protein>
<gene>
    <name evidence="2" type="ORF">EV662_10428</name>
</gene>
<feature type="chain" id="PRO_5020657665" description="DUF4168 domain-containing protein" evidence="1">
    <location>
        <begin position="21"/>
        <end position="124"/>
    </location>
</feature>
<organism evidence="2 3">
    <name type="scientific">Rhodovulum marinum</name>
    <dbReference type="NCBI Taxonomy" id="320662"/>
    <lineage>
        <taxon>Bacteria</taxon>
        <taxon>Pseudomonadati</taxon>
        <taxon>Pseudomonadota</taxon>
        <taxon>Alphaproteobacteria</taxon>
        <taxon>Rhodobacterales</taxon>
        <taxon>Paracoccaceae</taxon>
        <taxon>Rhodovulum</taxon>
    </lineage>
</organism>
<dbReference type="EMBL" id="SLXP01000004">
    <property type="protein sequence ID" value="TCP41685.1"/>
    <property type="molecule type" value="Genomic_DNA"/>
</dbReference>
<evidence type="ECO:0008006" key="4">
    <source>
        <dbReference type="Google" id="ProtNLM"/>
    </source>
</evidence>
<accession>A0A4R2Q4U0</accession>
<name>A0A4R2Q4U0_9RHOB</name>
<reference evidence="2 3" key="1">
    <citation type="submission" date="2019-03" db="EMBL/GenBank/DDBJ databases">
        <title>Genomic Encyclopedia of Type Strains, Phase IV (KMG-IV): sequencing the most valuable type-strain genomes for metagenomic binning, comparative biology and taxonomic classification.</title>
        <authorList>
            <person name="Goeker M."/>
        </authorList>
    </citation>
    <scope>NUCLEOTIDE SEQUENCE [LARGE SCALE GENOMIC DNA]</scope>
    <source>
        <strain evidence="2 3">DSM 18063</strain>
    </source>
</reference>
<comment type="caution">
    <text evidence="2">The sequence shown here is derived from an EMBL/GenBank/DDBJ whole genome shotgun (WGS) entry which is preliminary data.</text>
</comment>
<evidence type="ECO:0000313" key="2">
    <source>
        <dbReference type="EMBL" id="TCP41685.1"/>
    </source>
</evidence>
<evidence type="ECO:0000256" key="1">
    <source>
        <dbReference type="SAM" id="SignalP"/>
    </source>
</evidence>
<keyword evidence="3" id="KW-1185">Reference proteome</keyword>
<dbReference type="AlphaFoldDB" id="A0A4R2Q4U0"/>
<evidence type="ECO:0000313" key="3">
    <source>
        <dbReference type="Proteomes" id="UP000294835"/>
    </source>
</evidence>
<dbReference type="OrthoDB" id="7874033at2"/>
<keyword evidence="1" id="KW-0732">Signal</keyword>
<dbReference type="Proteomes" id="UP000294835">
    <property type="component" value="Unassembled WGS sequence"/>
</dbReference>
<feature type="signal peptide" evidence="1">
    <location>
        <begin position="1"/>
        <end position="20"/>
    </location>
</feature>
<sequence>MKRLAITTALILSAAAPAMAQSQLERQLGVPAGEYTLSQLVQLKSAAEQTGNDGAVHFKAASDMTMSTAGPVNQRARDLIRAQALTSDDGNTRLFADNVGTVVSGEIANPRARAIIEDMAQAED</sequence>
<dbReference type="RefSeq" id="WP_132461627.1">
    <property type="nucleotide sequence ID" value="NZ_SLXP01000004.1"/>
</dbReference>
<proteinExistence type="predicted"/>